<evidence type="ECO:0000313" key="2">
    <source>
        <dbReference type="EMBL" id="KAK1360699.1"/>
    </source>
</evidence>
<comment type="caution">
    <text evidence="2">The sequence shown here is derived from an EMBL/GenBank/DDBJ whole genome shotgun (WGS) entry which is preliminary data.</text>
</comment>
<dbReference type="Proteomes" id="UP001237642">
    <property type="component" value="Unassembled WGS sequence"/>
</dbReference>
<evidence type="ECO:0000259" key="1">
    <source>
        <dbReference type="Pfam" id="PF03732"/>
    </source>
</evidence>
<name>A0AAD8H599_9APIA</name>
<dbReference type="Pfam" id="PF03732">
    <property type="entry name" value="Retrotrans_gag"/>
    <property type="match status" value="1"/>
</dbReference>
<reference evidence="2" key="1">
    <citation type="submission" date="2023-02" db="EMBL/GenBank/DDBJ databases">
        <title>Genome of toxic invasive species Heracleum sosnowskyi carries increased number of genes despite the absence of recent whole-genome duplications.</title>
        <authorList>
            <person name="Schelkunov M."/>
            <person name="Shtratnikova V."/>
            <person name="Makarenko M."/>
            <person name="Klepikova A."/>
            <person name="Omelchenko D."/>
            <person name="Novikova G."/>
            <person name="Obukhova E."/>
            <person name="Bogdanov V."/>
            <person name="Penin A."/>
            <person name="Logacheva M."/>
        </authorList>
    </citation>
    <scope>NUCLEOTIDE SEQUENCE</scope>
    <source>
        <strain evidence="2">Hsosn_3</strain>
        <tissue evidence="2">Leaf</tissue>
    </source>
</reference>
<dbReference type="PANTHER" id="PTHR35046">
    <property type="entry name" value="ZINC KNUCKLE (CCHC-TYPE) FAMILY PROTEIN"/>
    <property type="match status" value="1"/>
</dbReference>
<feature type="domain" description="Retrotransposon gag" evidence="1">
    <location>
        <begin position="44"/>
        <end position="135"/>
    </location>
</feature>
<dbReference type="EMBL" id="JAUIZM010000010">
    <property type="protein sequence ID" value="KAK1360699.1"/>
    <property type="molecule type" value="Genomic_DNA"/>
</dbReference>
<dbReference type="PANTHER" id="PTHR35046:SF26">
    <property type="entry name" value="RNA-DIRECTED DNA POLYMERASE"/>
    <property type="match status" value="1"/>
</dbReference>
<dbReference type="AlphaFoldDB" id="A0AAD8H599"/>
<keyword evidence="3" id="KW-1185">Reference proteome</keyword>
<proteinExistence type="predicted"/>
<gene>
    <name evidence="2" type="ORF">POM88_045173</name>
</gene>
<sequence length="197" mass="23100">MKFRFDVLGKSFMVQFGDEIFDPGIELQDFTGLGGLEDFLEWVRKKANLWFDNLNARRARSGKVKIVTWTTLKKHLRAKYIPCDYQLEKFIKLTSLSQGTMSASEYTSEFENLRFICDFEETEIEKIARFIRGLDWPIYKKVKSSPSNSFSDVCNLALKFESQPQEEEGENLKCIFQRFGLSQQTQEEEEEVERVVE</sequence>
<reference evidence="2" key="2">
    <citation type="submission" date="2023-05" db="EMBL/GenBank/DDBJ databases">
        <authorList>
            <person name="Schelkunov M.I."/>
        </authorList>
    </citation>
    <scope>NUCLEOTIDE SEQUENCE</scope>
    <source>
        <strain evidence="2">Hsosn_3</strain>
        <tissue evidence="2">Leaf</tissue>
    </source>
</reference>
<organism evidence="2 3">
    <name type="scientific">Heracleum sosnowskyi</name>
    <dbReference type="NCBI Taxonomy" id="360622"/>
    <lineage>
        <taxon>Eukaryota</taxon>
        <taxon>Viridiplantae</taxon>
        <taxon>Streptophyta</taxon>
        <taxon>Embryophyta</taxon>
        <taxon>Tracheophyta</taxon>
        <taxon>Spermatophyta</taxon>
        <taxon>Magnoliopsida</taxon>
        <taxon>eudicotyledons</taxon>
        <taxon>Gunneridae</taxon>
        <taxon>Pentapetalae</taxon>
        <taxon>asterids</taxon>
        <taxon>campanulids</taxon>
        <taxon>Apiales</taxon>
        <taxon>Apiaceae</taxon>
        <taxon>Apioideae</taxon>
        <taxon>apioid superclade</taxon>
        <taxon>Tordylieae</taxon>
        <taxon>Tordyliinae</taxon>
        <taxon>Heracleum</taxon>
    </lineage>
</organism>
<evidence type="ECO:0000313" key="3">
    <source>
        <dbReference type="Proteomes" id="UP001237642"/>
    </source>
</evidence>
<dbReference type="InterPro" id="IPR005162">
    <property type="entry name" value="Retrotrans_gag_dom"/>
</dbReference>
<accession>A0AAD8H599</accession>
<protein>
    <recommendedName>
        <fullName evidence="1">Retrotransposon gag domain-containing protein</fullName>
    </recommendedName>
</protein>